<feature type="compositionally biased region" description="Polar residues" evidence="1">
    <location>
        <begin position="1"/>
        <end position="19"/>
    </location>
</feature>
<dbReference type="RefSeq" id="XP_062793152.1">
    <property type="nucleotide sequence ID" value="XM_062937101.1"/>
</dbReference>
<evidence type="ECO:0000256" key="1">
    <source>
        <dbReference type="SAM" id="MobiDB-lite"/>
    </source>
</evidence>
<gene>
    <name evidence="2" type="ORF">IL334_005388</name>
</gene>
<dbReference type="Proteomes" id="UP001329825">
    <property type="component" value="Chromosome 7"/>
</dbReference>
<dbReference type="EMBL" id="CP141887">
    <property type="protein sequence ID" value="WRT68412.1"/>
    <property type="molecule type" value="Genomic_DNA"/>
</dbReference>
<feature type="compositionally biased region" description="Polar residues" evidence="1">
    <location>
        <begin position="273"/>
        <end position="290"/>
    </location>
</feature>
<organism evidence="2 3">
    <name type="scientific">Kwoniella shivajii</name>
    <dbReference type="NCBI Taxonomy" id="564305"/>
    <lineage>
        <taxon>Eukaryota</taxon>
        <taxon>Fungi</taxon>
        <taxon>Dikarya</taxon>
        <taxon>Basidiomycota</taxon>
        <taxon>Agaricomycotina</taxon>
        <taxon>Tremellomycetes</taxon>
        <taxon>Tremellales</taxon>
        <taxon>Cryptococcaceae</taxon>
        <taxon>Kwoniella</taxon>
    </lineage>
</organism>
<keyword evidence="3" id="KW-1185">Reference proteome</keyword>
<sequence length="326" mass="36284">MSTTDTQATGNSLSITRDTSSIDHSERPTSYFCPRYNKKLDTTEVLVYSVPGSAIDHDQLFEYFEKSEQSCVDLARNIRSHVRAHKELSGLSDEQINSRFQAGLQAKFDCHTNPISRESFNAQAISHDTYKQLCDIHERMNGDQEYGGDLTSYLVLVTKDSNAPSGSTRQSGIITDLKVCRNQFASGSEERHQRIENTKYAHALGTTLQQEHGLTRTYPSIEEIKHLAQKTNKDVEVLSIPEEHAKHLNFLVDVKPTVLSESDIQALAKRSGVENSSGSKNKAPSVGDTSAFTTTKLQGVGSVTRDEGVTPANHVSWFKRFSRSKQ</sequence>
<feature type="region of interest" description="Disordered" evidence="1">
    <location>
        <begin position="1"/>
        <end position="27"/>
    </location>
</feature>
<protein>
    <submittedName>
        <fullName evidence="2">Uncharacterized protein</fullName>
    </submittedName>
</protein>
<evidence type="ECO:0000313" key="2">
    <source>
        <dbReference type="EMBL" id="WRT68412.1"/>
    </source>
</evidence>
<dbReference type="GeneID" id="87957519"/>
<feature type="region of interest" description="Disordered" evidence="1">
    <location>
        <begin position="269"/>
        <end position="290"/>
    </location>
</feature>
<proteinExistence type="predicted"/>
<reference evidence="2 3" key="1">
    <citation type="submission" date="2024-01" db="EMBL/GenBank/DDBJ databases">
        <title>Comparative genomics of Cryptococcus and Kwoniella reveals pathogenesis evolution and contrasting modes of karyotype evolution via chromosome fusion or intercentromeric recombination.</title>
        <authorList>
            <person name="Coelho M.A."/>
            <person name="David-Palma M."/>
            <person name="Shea T."/>
            <person name="Bowers K."/>
            <person name="McGinley-Smith S."/>
            <person name="Mohammad A.W."/>
            <person name="Gnirke A."/>
            <person name="Yurkov A.M."/>
            <person name="Nowrousian M."/>
            <person name="Sun S."/>
            <person name="Cuomo C.A."/>
            <person name="Heitman J."/>
        </authorList>
    </citation>
    <scope>NUCLEOTIDE SEQUENCE [LARGE SCALE GENOMIC DNA]</scope>
    <source>
        <strain evidence="2">CBS 11374</strain>
    </source>
</reference>
<name>A0ABZ1D718_9TREE</name>
<accession>A0ABZ1D718</accession>
<evidence type="ECO:0000313" key="3">
    <source>
        <dbReference type="Proteomes" id="UP001329825"/>
    </source>
</evidence>